<reference evidence="1" key="1">
    <citation type="journal article" date="2014" name="Int. J. Syst. Evol. Microbiol.">
        <title>Complete genome sequence of Corynebacterium casei LMG S-19264T (=DSM 44701T), isolated from a smear-ripened cheese.</title>
        <authorList>
            <consortium name="US DOE Joint Genome Institute (JGI-PGF)"/>
            <person name="Walter F."/>
            <person name="Albersmeier A."/>
            <person name="Kalinowski J."/>
            <person name="Ruckert C."/>
        </authorList>
    </citation>
    <scope>NUCLEOTIDE SEQUENCE</scope>
    <source>
        <strain evidence="1">JCM 12289</strain>
    </source>
</reference>
<comment type="caution">
    <text evidence="1">The sequence shown here is derived from an EMBL/GenBank/DDBJ whole genome shotgun (WGS) entry which is preliminary data.</text>
</comment>
<organism evidence="1 2">
    <name type="scientific">Halococcus dombrowskii</name>
    <dbReference type="NCBI Taxonomy" id="179637"/>
    <lineage>
        <taxon>Archaea</taxon>
        <taxon>Methanobacteriati</taxon>
        <taxon>Methanobacteriota</taxon>
        <taxon>Stenosarchaea group</taxon>
        <taxon>Halobacteria</taxon>
        <taxon>Halobacteriales</taxon>
        <taxon>Halococcaceae</taxon>
        <taxon>Halococcus</taxon>
    </lineage>
</organism>
<dbReference type="Proteomes" id="UP001500962">
    <property type="component" value="Unassembled WGS sequence"/>
</dbReference>
<accession>A0AAV3SC16</accession>
<reference evidence="1" key="2">
    <citation type="submission" date="2023-12" db="EMBL/GenBank/DDBJ databases">
        <authorList>
            <person name="Sun Q."/>
            <person name="Inoue M."/>
        </authorList>
    </citation>
    <scope>NUCLEOTIDE SEQUENCE</scope>
    <source>
        <strain evidence="1">JCM 12289</strain>
    </source>
</reference>
<gene>
    <name evidence="1" type="ORF">GCM10008985_02080</name>
</gene>
<sequence>MVDLTKIILIPEPSRDILNQREAVDYESHRRKYLSWLLTFGKNPDHADGYAQATISKRAYRIDKFYRWVWGQEDRYTTDVLASARILLIILQSLRISLDNSFNLINYWLLLSASD</sequence>
<name>A0AAV3SC16_HALDO</name>
<evidence type="ECO:0008006" key="3">
    <source>
        <dbReference type="Google" id="ProtNLM"/>
    </source>
</evidence>
<protein>
    <recommendedName>
        <fullName evidence="3">Transposase</fullName>
    </recommendedName>
</protein>
<evidence type="ECO:0000313" key="1">
    <source>
        <dbReference type="EMBL" id="GAA0450137.1"/>
    </source>
</evidence>
<evidence type="ECO:0000313" key="2">
    <source>
        <dbReference type="Proteomes" id="UP001500962"/>
    </source>
</evidence>
<proteinExistence type="predicted"/>
<dbReference type="AlphaFoldDB" id="A0AAV3SC16"/>
<dbReference type="EMBL" id="BAAADN010000002">
    <property type="protein sequence ID" value="GAA0450137.1"/>
    <property type="molecule type" value="Genomic_DNA"/>
</dbReference>